<evidence type="ECO:0000256" key="2">
    <source>
        <dbReference type="ARBA" id="ARBA00023219"/>
    </source>
</evidence>
<gene>
    <name evidence="3" type="ORF">ERS008491_02046</name>
</gene>
<proteinExistence type="predicted"/>
<dbReference type="PANTHER" id="PTHR41328">
    <property type="entry name" value="TERMINASE SMALL SUBUNIT-RELATED"/>
    <property type="match status" value="1"/>
</dbReference>
<reference evidence="3 4" key="1">
    <citation type="submission" date="2015-03" db="EMBL/GenBank/DDBJ databases">
        <authorList>
            <person name="Murphy D."/>
        </authorList>
    </citation>
    <scope>NUCLEOTIDE SEQUENCE [LARGE SCALE GENOMIC DNA]</scope>
    <source>
        <strain evidence="3 4">FCF326</strain>
    </source>
</reference>
<dbReference type="RefSeq" id="WP_050119383.1">
    <property type="nucleotide sequence ID" value="NZ_CAWMAB010000007.1"/>
</dbReference>
<evidence type="ECO:0000313" key="4">
    <source>
        <dbReference type="Proteomes" id="UP000045824"/>
    </source>
</evidence>
<accession>A0A0T9L9V4</accession>
<sequence>MAKDGNIKPIKPMMERYCQEYIKDPTKQEQAALRAGYAQASAAKRASLMMKDPRIIDRIAELMKGRSKRVQLNADDVLRKLADMLEADVIDILNDDGGIKPIHEWPPVWRKSIAGFEIAELFEGQGKDRTQIGFVKKIKLLDKIKVLELVGKHVDVAAFRERVQVDVSISLADKMAAARQRVAERNKK</sequence>
<name>A0A0T9L9V4_YERKR</name>
<organism evidence="3 4">
    <name type="scientific">Yersinia kristensenii</name>
    <dbReference type="NCBI Taxonomy" id="28152"/>
    <lineage>
        <taxon>Bacteria</taxon>
        <taxon>Pseudomonadati</taxon>
        <taxon>Pseudomonadota</taxon>
        <taxon>Gammaproteobacteria</taxon>
        <taxon>Enterobacterales</taxon>
        <taxon>Yersiniaceae</taxon>
        <taxon>Yersinia</taxon>
    </lineage>
</organism>
<keyword evidence="2" id="KW-0231">Viral genome packaging</keyword>
<evidence type="ECO:0000313" key="3">
    <source>
        <dbReference type="EMBL" id="CNE71034.1"/>
    </source>
</evidence>
<dbReference type="Pfam" id="PF03592">
    <property type="entry name" value="Terminase_2"/>
    <property type="match status" value="1"/>
</dbReference>
<dbReference type="InterPro" id="IPR038713">
    <property type="entry name" value="Terminase_Gp1_N_sf"/>
</dbReference>
<keyword evidence="1" id="KW-1188">Viral release from host cell</keyword>
<dbReference type="PANTHER" id="PTHR41328:SF2">
    <property type="entry name" value="TERMINASE SMALL SUBUNIT"/>
    <property type="match status" value="1"/>
</dbReference>
<dbReference type="InterPro" id="IPR052404">
    <property type="entry name" value="SPP1-like_terminase"/>
</dbReference>
<evidence type="ECO:0000256" key="1">
    <source>
        <dbReference type="ARBA" id="ARBA00022612"/>
    </source>
</evidence>
<dbReference type="Gene3D" id="1.10.10.1400">
    <property type="entry name" value="Terminase, small subunit, N-terminal DNA-binding domain, HTH motif"/>
    <property type="match status" value="1"/>
</dbReference>
<dbReference type="AlphaFoldDB" id="A0A0T9L9V4"/>
<dbReference type="Proteomes" id="UP000045824">
    <property type="component" value="Unassembled WGS sequence"/>
</dbReference>
<dbReference type="GO" id="GO:0051276">
    <property type="term" value="P:chromosome organization"/>
    <property type="evidence" value="ECO:0007669"/>
    <property type="project" value="InterPro"/>
</dbReference>
<dbReference type="InterPro" id="IPR005335">
    <property type="entry name" value="Terminase_ssu"/>
</dbReference>
<protein>
    <submittedName>
        <fullName evidence="3">Putative phage terminase, small subunit</fullName>
    </submittedName>
</protein>
<dbReference type="EMBL" id="CPYI01000007">
    <property type="protein sequence ID" value="CNE71034.1"/>
    <property type="molecule type" value="Genomic_DNA"/>
</dbReference>